<protein>
    <submittedName>
        <fullName evidence="1">Cytoplasmic protein</fullName>
    </submittedName>
</protein>
<dbReference type="InterPro" id="IPR027396">
    <property type="entry name" value="DsrEFH-like"/>
</dbReference>
<dbReference type="Gene3D" id="3.40.1260.10">
    <property type="entry name" value="DsrEFH-like"/>
    <property type="match status" value="1"/>
</dbReference>
<proteinExistence type="predicted"/>
<accession>A0A9D5K773</accession>
<dbReference type="SUPFAM" id="SSF75169">
    <property type="entry name" value="DsrEFH-like"/>
    <property type="match status" value="1"/>
</dbReference>
<evidence type="ECO:0000313" key="2">
    <source>
        <dbReference type="Proteomes" id="UP000630660"/>
    </source>
</evidence>
<gene>
    <name evidence="1" type="ORF">GF359_00140</name>
</gene>
<evidence type="ECO:0000313" key="1">
    <source>
        <dbReference type="EMBL" id="MBD3363603.1"/>
    </source>
</evidence>
<dbReference type="Pfam" id="PF02635">
    <property type="entry name" value="DsrE"/>
    <property type="match status" value="1"/>
</dbReference>
<comment type="caution">
    <text evidence="1">The sequence shown here is derived from an EMBL/GenBank/DDBJ whole genome shotgun (WGS) entry which is preliminary data.</text>
</comment>
<dbReference type="InterPro" id="IPR003787">
    <property type="entry name" value="Sulphur_relay_DsrE/F-like"/>
</dbReference>
<dbReference type="EMBL" id="WJKJ01000005">
    <property type="protein sequence ID" value="MBD3363603.1"/>
    <property type="molecule type" value="Genomic_DNA"/>
</dbReference>
<dbReference type="AlphaFoldDB" id="A0A9D5K773"/>
<reference evidence="1" key="1">
    <citation type="submission" date="2019-11" db="EMBL/GenBank/DDBJ databases">
        <title>Microbial mats filling the niche in hypersaline microbial mats.</title>
        <authorList>
            <person name="Wong H.L."/>
            <person name="Macleod F.I."/>
            <person name="White R.A. III"/>
            <person name="Burns B.P."/>
        </authorList>
    </citation>
    <scope>NUCLEOTIDE SEQUENCE</scope>
    <source>
        <strain evidence="1">Bin_327</strain>
    </source>
</reference>
<sequence>MAKKIALFAFNGDVTCFVHVLLNALEMNQKGYDVKIVMEGAAMRLISELADSAKPLSNLYRQVKEMGLIDCVCNACAAKTGALEAATEQWLPLCEEMSGHASMTKYLEQGYVIITF</sequence>
<name>A0A9D5K773_UNCW3</name>
<organism evidence="1 2">
    <name type="scientific">candidate division WOR-3 bacterium</name>
    <dbReference type="NCBI Taxonomy" id="2052148"/>
    <lineage>
        <taxon>Bacteria</taxon>
        <taxon>Bacteria division WOR-3</taxon>
    </lineage>
</organism>
<dbReference type="Proteomes" id="UP000630660">
    <property type="component" value="Unassembled WGS sequence"/>
</dbReference>